<evidence type="ECO:0000259" key="9">
    <source>
        <dbReference type="PROSITE" id="PS00022"/>
    </source>
</evidence>
<keyword evidence="8" id="KW-0732">Signal</keyword>
<accession>A0A8C3Z5E1</accession>
<evidence type="ECO:0000313" key="12">
    <source>
        <dbReference type="Proteomes" id="UP000694580"/>
    </source>
</evidence>
<evidence type="ECO:0000256" key="4">
    <source>
        <dbReference type="ARBA" id="ARBA00022692"/>
    </source>
</evidence>
<dbReference type="PANTHER" id="PTHR14319">
    <property type="entry name" value="FIVE-SPAN TRANSMEMBRANE PROTEIN M83"/>
    <property type="match status" value="1"/>
</dbReference>
<dbReference type="PROSITE" id="PS00022">
    <property type="entry name" value="EGF_1"/>
    <property type="match status" value="1"/>
</dbReference>
<keyword evidence="6 7" id="KW-0472">Membrane</keyword>
<feature type="transmembrane region" description="Helical" evidence="7">
    <location>
        <begin position="517"/>
        <end position="539"/>
    </location>
</feature>
<feature type="chain" id="PRO_5044680155" description="EGF-like domain-containing protein" evidence="8">
    <location>
        <begin position="21"/>
        <end position="742"/>
    </location>
</feature>
<evidence type="ECO:0000256" key="6">
    <source>
        <dbReference type="ARBA" id="ARBA00023136"/>
    </source>
</evidence>
<dbReference type="GO" id="GO:0005886">
    <property type="term" value="C:plasma membrane"/>
    <property type="evidence" value="ECO:0007669"/>
    <property type="project" value="UniProtKB-SubCell"/>
</dbReference>
<feature type="signal peptide" evidence="8">
    <location>
        <begin position="1"/>
        <end position="20"/>
    </location>
</feature>
<comment type="subcellular location">
    <subcellularLocation>
        <location evidence="1">Cell membrane</location>
        <topology evidence="1">Multi-pass membrane protein</topology>
    </subcellularLocation>
</comment>
<dbReference type="PROSITE" id="PS01186">
    <property type="entry name" value="EGF_2"/>
    <property type="match status" value="1"/>
</dbReference>
<dbReference type="AlphaFoldDB" id="A0A8C3Z5E1"/>
<evidence type="ECO:0000256" key="2">
    <source>
        <dbReference type="ARBA" id="ARBA00005542"/>
    </source>
</evidence>
<dbReference type="PANTHER" id="PTHR14319:SF7">
    <property type="entry name" value="POST-GPI ATTACHMENT TO PROTEINS FACTOR 6"/>
    <property type="match status" value="1"/>
</dbReference>
<comment type="similarity">
    <text evidence="2">Belongs to the TMEM8 family.</text>
</comment>
<dbReference type="Pfam" id="PF12036">
    <property type="entry name" value="DUF3522"/>
    <property type="match status" value="1"/>
</dbReference>
<dbReference type="OrthoDB" id="69646at2759"/>
<keyword evidence="12" id="KW-1185">Reference proteome</keyword>
<evidence type="ECO:0000256" key="3">
    <source>
        <dbReference type="ARBA" id="ARBA00022475"/>
    </source>
</evidence>
<dbReference type="PROSITE" id="PS51257">
    <property type="entry name" value="PROKAR_LIPOPROTEIN"/>
    <property type="match status" value="1"/>
</dbReference>
<dbReference type="Proteomes" id="UP000694580">
    <property type="component" value="Chromosome 3"/>
</dbReference>
<evidence type="ECO:0000256" key="8">
    <source>
        <dbReference type="SAM" id="SignalP"/>
    </source>
</evidence>
<feature type="transmembrane region" description="Helical" evidence="7">
    <location>
        <begin position="690"/>
        <end position="709"/>
    </location>
</feature>
<reference evidence="11" key="2">
    <citation type="submission" date="2025-05" db="UniProtKB">
        <authorList>
            <consortium name="Ensembl"/>
        </authorList>
    </citation>
    <scope>IDENTIFICATION</scope>
</reference>
<feature type="domain" description="EGF-like" evidence="9 10">
    <location>
        <begin position="493"/>
        <end position="504"/>
    </location>
</feature>
<dbReference type="GeneID" id="114785672"/>
<keyword evidence="5 7" id="KW-1133">Transmembrane helix</keyword>
<feature type="transmembrane region" description="Helical" evidence="7">
    <location>
        <begin position="659"/>
        <end position="684"/>
    </location>
</feature>
<reference evidence="11 12" key="1">
    <citation type="submission" date="2020-06" db="EMBL/GenBank/DDBJ databases">
        <authorList>
            <consortium name="Wellcome Sanger Institute Data Sharing"/>
        </authorList>
    </citation>
    <scope>NUCLEOTIDE SEQUENCE [LARGE SCALE GENOMIC DNA]</scope>
</reference>
<organism evidence="11 12">
    <name type="scientific">Denticeps clupeoides</name>
    <name type="common">denticle herring</name>
    <dbReference type="NCBI Taxonomy" id="299321"/>
    <lineage>
        <taxon>Eukaryota</taxon>
        <taxon>Metazoa</taxon>
        <taxon>Chordata</taxon>
        <taxon>Craniata</taxon>
        <taxon>Vertebrata</taxon>
        <taxon>Euteleostomi</taxon>
        <taxon>Actinopterygii</taxon>
        <taxon>Neopterygii</taxon>
        <taxon>Teleostei</taxon>
        <taxon>Clupei</taxon>
        <taxon>Clupeiformes</taxon>
        <taxon>Denticipitoidei</taxon>
        <taxon>Denticipitidae</taxon>
        <taxon>Denticeps</taxon>
    </lineage>
</organism>
<keyword evidence="3" id="KW-1003">Cell membrane</keyword>
<protein>
    <recommendedName>
        <fullName evidence="9 10">EGF-like domain-containing protein</fullName>
    </recommendedName>
</protein>
<name>A0A8C3Z5E1_9TELE</name>
<gene>
    <name evidence="11" type="primary">PGAP6</name>
</gene>
<sequence>MDARSLRLLVLSLAASACCGDDVTYVTSFYAKTAQRLSKYSSYASVRLHHFQVPEDAVAAAWLLTVTRSSGFNCGTRNVTVHFRAGAPPVINPLCTTFPNDTAVELAWNLTLSVSTWQNVTFFNVTNPAPGDWFVAAHLPEDDGKIEQKGLPSCSYMFQPQMLVRRVVDTPTLLPNGLLTQTLSPSANRSLLRVFVPEFSSQLTVFIPNCSVGGVAQNNCGLALRIGSSSLRQGSVMSYNCTGEGPCIASVSDPPWQTWVLVSVETSLQNVTVTFNVSAKCIVDCKPLSSPGDFSLNSSVTLFMGNTTATAAGNFSNSSDSGCVQSPVIYREDKDVLSLRFIFTNGNLTVSSYAPTLLTFDLNSASTSGGVLNVQVALNTTSSTGEFGGVRACLSPSSPVMQPNISQQCATAFAQGYSVGVNGSAAQNRLRIPFPQAAAWYLTLQTTCGSSAGCRNVSAVVSVSVSVGACVDDCGAYGDCRLLRTYSYLYGVCSCKAGWAGWGCTDGSDALSLPRQLMAVLFLTLSNLLFVPPTVLALYRGYLPEAAVYLYNMFFSTFYHACDQPGVTVLCIMDYDTLQFCDFLASCASVWVTVICMARLQEPFKYIFFMTGTLLIAMAMQLDRHGLWSFLGPLLFALITMAASWAYRGVKRRQCYPPLWRRWAFFLLPGVLLAAIGVGVYAFAETDANYLYTHSLWHVVMATCILFLLPPRARHAAPWGWTRHLCGYEACGNRKEELYSVG</sequence>
<evidence type="ECO:0000256" key="7">
    <source>
        <dbReference type="SAM" id="Phobius"/>
    </source>
</evidence>
<evidence type="ECO:0000259" key="10">
    <source>
        <dbReference type="PROSITE" id="PS01186"/>
    </source>
</evidence>
<dbReference type="Ensembl" id="ENSDCDT00010004808.1">
    <property type="protein sequence ID" value="ENSDCDP00010004647.1"/>
    <property type="gene ID" value="ENSDCDG00010002060.1"/>
</dbReference>
<proteinExistence type="inferred from homology"/>
<evidence type="ECO:0000313" key="11">
    <source>
        <dbReference type="Ensembl" id="ENSDCDP00010004647.1"/>
    </source>
</evidence>
<dbReference type="InterPro" id="IPR000742">
    <property type="entry name" value="EGF"/>
</dbReference>
<feature type="transmembrane region" description="Helical" evidence="7">
    <location>
        <begin position="628"/>
        <end position="647"/>
    </location>
</feature>
<evidence type="ECO:0000256" key="5">
    <source>
        <dbReference type="ARBA" id="ARBA00022989"/>
    </source>
</evidence>
<dbReference type="Ensembl" id="ENSDCDT00010004813.1">
    <property type="protein sequence ID" value="ENSDCDP00010004652.1"/>
    <property type="gene ID" value="ENSDCDG00010002060.1"/>
</dbReference>
<dbReference type="RefSeq" id="XP_028828010.1">
    <property type="nucleotide sequence ID" value="XM_028972177.1"/>
</dbReference>
<feature type="transmembrane region" description="Helical" evidence="7">
    <location>
        <begin position="606"/>
        <end position="622"/>
    </location>
</feature>
<dbReference type="InterPro" id="IPR021910">
    <property type="entry name" value="NGX6/PGAP6/MYMK"/>
</dbReference>
<evidence type="ECO:0000256" key="1">
    <source>
        <dbReference type="ARBA" id="ARBA00004651"/>
    </source>
</evidence>
<dbReference type="GeneTree" id="ENSGT00940000160060"/>
<keyword evidence="4 7" id="KW-0812">Transmembrane</keyword>